<protein>
    <submittedName>
        <fullName evidence="2">Uncharacterized protein</fullName>
    </submittedName>
</protein>
<dbReference type="Proteomes" id="UP001341840">
    <property type="component" value="Unassembled WGS sequence"/>
</dbReference>
<reference evidence="2 3" key="1">
    <citation type="journal article" date="2023" name="Plants (Basel)">
        <title>Bridging the Gap: Combining Genomics and Transcriptomics Approaches to Understand Stylosanthes scabra, an Orphan Legume from the Brazilian Caatinga.</title>
        <authorList>
            <person name="Ferreira-Neto J.R.C."/>
            <person name="da Silva M.D."/>
            <person name="Binneck E."/>
            <person name="de Melo N.F."/>
            <person name="da Silva R.H."/>
            <person name="de Melo A.L.T.M."/>
            <person name="Pandolfi V."/>
            <person name="Bustamante F.O."/>
            <person name="Brasileiro-Vidal A.C."/>
            <person name="Benko-Iseppon A.M."/>
        </authorList>
    </citation>
    <scope>NUCLEOTIDE SEQUENCE [LARGE SCALE GENOMIC DNA]</scope>
    <source>
        <tissue evidence="2">Leaves</tissue>
    </source>
</reference>
<name>A0ABU6UDM7_9FABA</name>
<keyword evidence="3" id="KW-1185">Reference proteome</keyword>
<feature type="region of interest" description="Disordered" evidence="1">
    <location>
        <begin position="100"/>
        <end position="121"/>
    </location>
</feature>
<feature type="region of interest" description="Disordered" evidence="1">
    <location>
        <begin position="1"/>
        <end position="83"/>
    </location>
</feature>
<dbReference type="EMBL" id="JASCZI010121022">
    <property type="protein sequence ID" value="MED6158969.1"/>
    <property type="molecule type" value="Genomic_DNA"/>
</dbReference>
<organism evidence="2 3">
    <name type="scientific">Stylosanthes scabra</name>
    <dbReference type="NCBI Taxonomy" id="79078"/>
    <lineage>
        <taxon>Eukaryota</taxon>
        <taxon>Viridiplantae</taxon>
        <taxon>Streptophyta</taxon>
        <taxon>Embryophyta</taxon>
        <taxon>Tracheophyta</taxon>
        <taxon>Spermatophyta</taxon>
        <taxon>Magnoliopsida</taxon>
        <taxon>eudicotyledons</taxon>
        <taxon>Gunneridae</taxon>
        <taxon>Pentapetalae</taxon>
        <taxon>rosids</taxon>
        <taxon>fabids</taxon>
        <taxon>Fabales</taxon>
        <taxon>Fabaceae</taxon>
        <taxon>Papilionoideae</taxon>
        <taxon>50 kb inversion clade</taxon>
        <taxon>dalbergioids sensu lato</taxon>
        <taxon>Dalbergieae</taxon>
        <taxon>Pterocarpus clade</taxon>
        <taxon>Stylosanthes</taxon>
    </lineage>
</organism>
<evidence type="ECO:0000313" key="2">
    <source>
        <dbReference type="EMBL" id="MED6158969.1"/>
    </source>
</evidence>
<accession>A0ABU6UDM7</accession>
<comment type="caution">
    <text evidence="2">The sequence shown here is derived from an EMBL/GenBank/DDBJ whole genome shotgun (WGS) entry which is preliminary data.</text>
</comment>
<evidence type="ECO:0000313" key="3">
    <source>
        <dbReference type="Proteomes" id="UP001341840"/>
    </source>
</evidence>
<feature type="compositionally biased region" description="Polar residues" evidence="1">
    <location>
        <begin position="49"/>
        <end position="71"/>
    </location>
</feature>
<proteinExistence type="predicted"/>
<gene>
    <name evidence="2" type="ORF">PIB30_037940</name>
</gene>
<feature type="compositionally biased region" description="Low complexity" evidence="1">
    <location>
        <begin position="1"/>
        <end position="31"/>
    </location>
</feature>
<evidence type="ECO:0000256" key="1">
    <source>
        <dbReference type="SAM" id="MobiDB-lite"/>
    </source>
</evidence>
<sequence>MVFQESSSFRRPSSPEVSFSTSSNSGGSSSTVTARDGNGESGGWGQISAIITMTRQQKENGNVSLEASESNNDTRKGAPSVKRPIKLLGRKAMNALEKKHPLRKSHQNFPKKGTNIFLKER</sequence>